<evidence type="ECO:0000256" key="1">
    <source>
        <dbReference type="ARBA" id="ARBA00007274"/>
    </source>
</evidence>
<dbReference type="CDD" id="cd03357">
    <property type="entry name" value="LbH_MAT_GAT"/>
    <property type="match status" value="1"/>
</dbReference>
<evidence type="ECO:0000256" key="3">
    <source>
        <dbReference type="ARBA" id="ARBA00023315"/>
    </source>
</evidence>
<gene>
    <name evidence="5" type="ORF">FC47_GL001263</name>
</gene>
<dbReference type="InterPro" id="IPR051159">
    <property type="entry name" value="Hexapeptide_acetyltransf"/>
</dbReference>
<dbReference type="AlphaFoldDB" id="A0A0R1P3H2"/>
<dbReference type="Proteomes" id="UP000050901">
    <property type="component" value="Unassembled WGS sequence"/>
</dbReference>
<comment type="caution">
    <text evidence="5">The sequence shown here is derived from an EMBL/GenBank/DDBJ whole genome shotgun (WGS) entry which is preliminary data.</text>
</comment>
<dbReference type="Pfam" id="PF14602">
    <property type="entry name" value="Hexapep_2"/>
    <property type="match status" value="1"/>
</dbReference>
<dbReference type="PATRIC" id="fig|1423771.3.peg.1277"/>
<keyword evidence="2" id="KW-0808">Transferase</keyword>
<protein>
    <recommendedName>
        <fullName evidence="4">Maltose/galactoside acetyltransferase domain-containing protein</fullName>
    </recommendedName>
</protein>
<dbReference type="RefSeq" id="WP_056967686.1">
    <property type="nucleotide sequence ID" value="NZ_AZEQ01000003.1"/>
</dbReference>
<evidence type="ECO:0000313" key="5">
    <source>
        <dbReference type="EMBL" id="KRL26601.1"/>
    </source>
</evidence>
<dbReference type="InterPro" id="IPR001451">
    <property type="entry name" value="Hexapep"/>
</dbReference>
<evidence type="ECO:0000259" key="4">
    <source>
        <dbReference type="SMART" id="SM01266"/>
    </source>
</evidence>
<comment type="similarity">
    <text evidence="1">Belongs to the transferase hexapeptide repeat family.</text>
</comment>
<proteinExistence type="inferred from homology"/>
<dbReference type="InterPro" id="IPR011004">
    <property type="entry name" value="Trimer_LpxA-like_sf"/>
</dbReference>
<reference evidence="5 6" key="1">
    <citation type="journal article" date="2015" name="Genome Announc.">
        <title>Expanding the biotechnology potential of lactobacilli through comparative genomics of 213 strains and associated genera.</title>
        <authorList>
            <person name="Sun Z."/>
            <person name="Harris H.M."/>
            <person name="McCann A."/>
            <person name="Guo C."/>
            <person name="Argimon S."/>
            <person name="Zhang W."/>
            <person name="Yang X."/>
            <person name="Jeffery I.B."/>
            <person name="Cooney J.C."/>
            <person name="Kagawa T.F."/>
            <person name="Liu W."/>
            <person name="Song Y."/>
            <person name="Salvetti E."/>
            <person name="Wrobel A."/>
            <person name="Rasinkangas P."/>
            <person name="Parkhill J."/>
            <person name="Rea M.C."/>
            <person name="O'Sullivan O."/>
            <person name="Ritari J."/>
            <person name="Douillard F.P."/>
            <person name="Paul Ross R."/>
            <person name="Yang R."/>
            <person name="Briner A.E."/>
            <person name="Felis G.E."/>
            <person name="de Vos W.M."/>
            <person name="Barrangou R."/>
            <person name="Klaenhammer T.R."/>
            <person name="Caufield P.W."/>
            <person name="Cui Y."/>
            <person name="Zhang H."/>
            <person name="O'Toole P.W."/>
        </authorList>
    </citation>
    <scope>NUCLEOTIDE SEQUENCE [LARGE SCALE GENOMIC DNA]</scope>
    <source>
        <strain evidence="5 6">DSM 13345</strain>
    </source>
</reference>
<accession>A0A0R1P3H2</accession>
<dbReference type="SMART" id="SM01266">
    <property type="entry name" value="Mac"/>
    <property type="match status" value="1"/>
</dbReference>
<dbReference type="Pfam" id="PF12464">
    <property type="entry name" value="Mac"/>
    <property type="match status" value="1"/>
</dbReference>
<dbReference type="EMBL" id="AZEQ01000003">
    <property type="protein sequence ID" value="KRL26601.1"/>
    <property type="molecule type" value="Genomic_DNA"/>
</dbReference>
<name>A0A0R1P3H2_LIMMU</name>
<dbReference type="GO" id="GO:0016407">
    <property type="term" value="F:acetyltransferase activity"/>
    <property type="evidence" value="ECO:0007669"/>
    <property type="project" value="InterPro"/>
</dbReference>
<evidence type="ECO:0000313" key="6">
    <source>
        <dbReference type="Proteomes" id="UP000050901"/>
    </source>
</evidence>
<sequence length="219" mass="24251">MDEFEKMISGRLYNAFDSKLGVYHMERMALCQRLNQTLITDQAAIERLKEELIPSAKGNDLGIFLPFYCEYGSNIHVGRECFINYNCTFLDDAPITLGDGVMIGSGVTIATPCHPFLKEERAVTEYPDGRHDLEYAKPVTIGADCWICSSATIVGGVTIGAGSIVAAGAVVTKDVPANSLVAGVPARVIRQLDEKDRINVWQTYQENKMPRSLREKERD</sequence>
<dbReference type="InterPro" id="IPR024688">
    <property type="entry name" value="Mac_dom"/>
</dbReference>
<dbReference type="Pfam" id="PF00132">
    <property type="entry name" value="Hexapep"/>
    <property type="match status" value="1"/>
</dbReference>
<dbReference type="GO" id="GO:0008374">
    <property type="term" value="F:O-acyltransferase activity"/>
    <property type="evidence" value="ECO:0007669"/>
    <property type="project" value="TreeGrafter"/>
</dbReference>
<dbReference type="Gene3D" id="2.160.10.10">
    <property type="entry name" value="Hexapeptide repeat proteins"/>
    <property type="match status" value="1"/>
</dbReference>
<keyword evidence="3" id="KW-0012">Acyltransferase</keyword>
<dbReference type="PANTHER" id="PTHR23416:SF23">
    <property type="entry name" value="ACETYLTRANSFERASE C18B11.09C-RELATED"/>
    <property type="match status" value="1"/>
</dbReference>
<dbReference type="FunFam" id="2.160.10.10:FF:000025">
    <property type="entry name" value="Hexapeptide-repeat containing-acetyltransferase"/>
    <property type="match status" value="1"/>
</dbReference>
<feature type="domain" description="Maltose/galactoside acetyltransferase" evidence="4">
    <location>
        <begin position="4"/>
        <end position="58"/>
    </location>
</feature>
<dbReference type="PANTHER" id="PTHR23416">
    <property type="entry name" value="SIALIC ACID SYNTHASE-RELATED"/>
    <property type="match status" value="1"/>
</dbReference>
<dbReference type="SUPFAM" id="SSF51161">
    <property type="entry name" value="Trimeric LpxA-like enzymes"/>
    <property type="match status" value="1"/>
</dbReference>
<evidence type="ECO:0000256" key="2">
    <source>
        <dbReference type="ARBA" id="ARBA00022679"/>
    </source>
</evidence>
<organism evidence="5 6">
    <name type="scientific">Limosilactobacillus mucosae DSM 13345</name>
    <dbReference type="NCBI Taxonomy" id="1423771"/>
    <lineage>
        <taxon>Bacteria</taxon>
        <taxon>Bacillati</taxon>
        <taxon>Bacillota</taxon>
        <taxon>Bacilli</taxon>
        <taxon>Lactobacillales</taxon>
        <taxon>Lactobacillaceae</taxon>
        <taxon>Limosilactobacillus</taxon>
    </lineage>
</organism>